<evidence type="ECO:0000259" key="2">
    <source>
        <dbReference type="PROSITE" id="PS50853"/>
    </source>
</evidence>
<accession>A0A6I6JWM4</accession>
<dbReference type="InterPro" id="IPR003961">
    <property type="entry name" value="FN3_dom"/>
</dbReference>
<proteinExistence type="predicted"/>
<dbReference type="CDD" id="cd00063">
    <property type="entry name" value="FN3"/>
    <property type="match status" value="1"/>
</dbReference>
<protein>
    <submittedName>
        <fullName evidence="3">T9SS type A sorting domain-containing protein</fullName>
    </submittedName>
</protein>
<dbReference type="RefSeq" id="WP_158864737.1">
    <property type="nucleotide sequence ID" value="NZ_CP046401.1"/>
</dbReference>
<dbReference type="SUPFAM" id="SSF49265">
    <property type="entry name" value="Fibronectin type III"/>
    <property type="match status" value="1"/>
</dbReference>
<feature type="signal peptide" evidence="1">
    <location>
        <begin position="1"/>
        <end position="24"/>
    </location>
</feature>
<organism evidence="3 4">
    <name type="scientific">Maribellus comscasis</name>
    <dbReference type="NCBI Taxonomy" id="2681766"/>
    <lineage>
        <taxon>Bacteria</taxon>
        <taxon>Pseudomonadati</taxon>
        <taxon>Bacteroidota</taxon>
        <taxon>Bacteroidia</taxon>
        <taxon>Marinilabiliales</taxon>
        <taxon>Prolixibacteraceae</taxon>
        <taxon>Maribellus</taxon>
    </lineage>
</organism>
<feature type="domain" description="Fibronectin type-III" evidence="2">
    <location>
        <begin position="277"/>
        <end position="366"/>
    </location>
</feature>
<dbReference type="InterPro" id="IPR036116">
    <property type="entry name" value="FN3_sf"/>
</dbReference>
<name>A0A6I6JWM4_9BACT</name>
<reference evidence="3 4" key="1">
    <citation type="submission" date="2019-11" db="EMBL/GenBank/DDBJ databases">
        <authorList>
            <person name="Zheng R.K."/>
            <person name="Sun C.M."/>
        </authorList>
    </citation>
    <scope>NUCLEOTIDE SEQUENCE [LARGE SCALE GENOMIC DNA]</scope>
    <source>
        <strain evidence="3 4">WC007</strain>
    </source>
</reference>
<dbReference type="Proteomes" id="UP000428260">
    <property type="component" value="Chromosome"/>
</dbReference>
<keyword evidence="1" id="KW-0732">Signal</keyword>
<dbReference type="InterPro" id="IPR013783">
    <property type="entry name" value="Ig-like_fold"/>
</dbReference>
<gene>
    <name evidence="3" type="ORF">GM418_07570</name>
</gene>
<dbReference type="AlphaFoldDB" id="A0A6I6JWM4"/>
<dbReference type="NCBIfam" id="TIGR04183">
    <property type="entry name" value="Por_Secre_tail"/>
    <property type="match status" value="1"/>
</dbReference>
<dbReference type="KEGG" id="mcos:GM418_07570"/>
<keyword evidence="4" id="KW-1185">Reference proteome</keyword>
<evidence type="ECO:0000256" key="1">
    <source>
        <dbReference type="SAM" id="SignalP"/>
    </source>
</evidence>
<dbReference type="EMBL" id="CP046401">
    <property type="protein sequence ID" value="QGY43523.1"/>
    <property type="molecule type" value="Genomic_DNA"/>
</dbReference>
<dbReference type="Gene3D" id="2.60.40.10">
    <property type="entry name" value="Immunoglobulins"/>
    <property type="match status" value="1"/>
</dbReference>
<dbReference type="Pfam" id="PF18962">
    <property type="entry name" value="Por_Secre_tail"/>
    <property type="match status" value="1"/>
</dbReference>
<sequence length="460" mass="50349">MRNFTPIKFVLLFVGITFFLQSQSQISLTAADFESMLETGTEMTTYLDTSSTQINIGSEGQNTWDFTGLTVSIEYESENQQKANSPYDSEFPDAEYVSFHEGNFDTVFVSTWSYISITGDLISYGAASVANTSNGDVETVIKYEPAWVEYQFPVTYQDEKTYSGTQSLKTSFAIPGGDDVTNTIEQDVSFAQKVDGYGVMTLPGGKQVNALRIVEVTTFLSNGIETSSTVIKFISKTGEIVSVTPVNNNETSGIITISSASWTEGTGGGNVVETPDAPSDLSATAGTEDVDLMWTDNSDNETGFYIERSDDGGDFMLIDSTGANVATYTDTSVMVNVEYTYRISAYTSETMSDYSTTMSVTITATNAFVVDNSENVFSLGQNYPNPVSSNTIIPFQLPQNSQVSISLLSVEGKLLKVLLNKEMAKGEHKFNFNAEGLENGIYFYRLRSNNFVESKSMLIK</sequence>
<feature type="chain" id="PRO_5026261605" evidence="1">
    <location>
        <begin position="25"/>
        <end position="460"/>
    </location>
</feature>
<evidence type="ECO:0000313" key="3">
    <source>
        <dbReference type="EMBL" id="QGY43523.1"/>
    </source>
</evidence>
<evidence type="ECO:0000313" key="4">
    <source>
        <dbReference type="Proteomes" id="UP000428260"/>
    </source>
</evidence>
<dbReference type="InterPro" id="IPR026444">
    <property type="entry name" value="Secre_tail"/>
</dbReference>
<dbReference type="PROSITE" id="PS50853">
    <property type="entry name" value="FN3"/>
    <property type="match status" value="1"/>
</dbReference>